<dbReference type="SUPFAM" id="SSF81606">
    <property type="entry name" value="PP2C-like"/>
    <property type="match status" value="1"/>
</dbReference>
<sequence>MEPFRLEVDSYRKLLDKYITTEDENSLYQAEQFSKISMQKNILPEEIIHIHIQALKDLYPDLPCEIDKSLNFLLETMISYGLAHQEFQTLREKQGKLESEISVAANMQQTLLSTTIPEVPHLDIGAISVPANQMNGDYFHFVSDEYGNLGIAIADVIGKGIPAALAMSMIKYSLDSVPETRMDPPFILDNLNRVVERNVDASMFITMFYGLYHSDTSTLKFASAGHEPGFYYNAKEDTFHEIQANGLVLGVTTDASYEQCEIQLEKGDIIVLLTDGVTECRIGEKFVESDEVLRVIRQYMDLPAQEAVEKVYRHFVKLQDFQLRDDFTLIFLKK</sequence>
<dbReference type="InterPro" id="IPR036457">
    <property type="entry name" value="PPM-type-like_dom_sf"/>
</dbReference>
<dbReference type="GO" id="GO:0004722">
    <property type="term" value="F:protein serine/threonine phosphatase activity"/>
    <property type="evidence" value="ECO:0007669"/>
    <property type="project" value="UniProtKB-EC"/>
</dbReference>
<dbReference type="InterPro" id="IPR017944">
    <property type="entry name" value="KaiA/RbsU_helical_domain_sf"/>
</dbReference>
<dbReference type="InterPro" id="IPR014787">
    <property type="entry name" value="PSer_Pase_RsbU_N"/>
</dbReference>
<evidence type="ECO:0000313" key="3">
    <source>
        <dbReference type="EMBL" id="MFC4388164.1"/>
    </source>
</evidence>
<dbReference type="EC" id="3.1.3.16" evidence="3"/>
<gene>
    <name evidence="3" type="ORF">ACFOZ1_10120</name>
</gene>
<dbReference type="PROSITE" id="PS51746">
    <property type="entry name" value="PPM_2"/>
    <property type="match status" value="1"/>
</dbReference>
<evidence type="ECO:0000256" key="1">
    <source>
        <dbReference type="ARBA" id="ARBA00022801"/>
    </source>
</evidence>
<dbReference type="RefSeq" id="WP_390198978.1">
    <property type="nucleotide sequence ID" value="NZ_JBHSDV010000002.1"/>
</dbReference>
<protein>
    <submittedName>
        <fullName evidence="3">PP2C family protein-serine/threonine phosphatase</fullName>
        <ecNumber evidence="3">3.1.3.16</ecNumber>
    </submittedName>
</protein>
<dbReference type="PANTHER" id="PTHR43156:SF15">
    <property type="entry name" value="PHOSPHOSERINE PHOSPHATASE RSBU"/>
    <property type="match status" value="1"/>
</dbReference>
<dbReference type="Pfam" id="PF08673">
    <property type="entry name" value="RsbU_N"/>
    <property type="match status" value="1"/>
</dbReference>
<dbReference type="InterPro" id="IPR001932">
    <property type="entry name" value="PPM-type_phosphatase-like_dom"/>
</dbReference>
<keyword evidence="4" id="KW-1185">Reference proteome</keyword>
<feature type="domain" description="PPM-type phosphatase" evidence="2">
    <location>
        <begin position="123"/>
        <end position="334"/>
    </location>
</feature>
<dbReference type="PANTHER" id="PTHR43156">
    <property type="entry name" value="STAGE II SPORULATION PROTEIN E-RELATED"/>
    <property type="match status" value="1"/>
</dbReference>
<proteinExistence type="predicted"/>
<dbReference type="EMBL" id="JBHSDV010000002">
    <property type="protein sequence ID" value="MFC4388164.1"/>
    <property type="molecule type" value="Genomic_DNA"/>
</dbReference>
<accession>A0ABV8VVG2</accession>
<organism evidence="3 4">
    <name type="scientific">Gracilibacillus marinus</name>
    <dbReference type="NCBI Taxonomy" id="630535"/>
    <lineage>
        <taxon>Bacteria</taxon>
        <taxon>Bacillati</taxon>
        <taxon>Bacillota</taxon>
        <taxon>Bacilli</taxon>
        <taxon>Bacillales</taxon>
        <taxon>Bacillaceae</taxon>
        <taxon>Gracilibacillus</taxon>
    </lineage>
</organism>
<dbReference type="Gene3D" id="3.60.40.10">
    <property type="entry name" value="PPM-type phosphatase domain"/>
    <property type="match status" value="1"/>
</dbReference>
<dbReference type="Pfam" id="PF07228">
    <property type="entry name" value="SpoIIE"/>
    <property type="match status" value="1"/>
</dbReference>
<comment type="caution">
    <text evidence="3">The sequence shown here is derived from an EMBL/GenBank/DDBJ whole genome shotgun (WGS) entry which is preliminary data.</text>
</comment>
<evidence type="ECO:0000313" key="4">
    <source>
        <dbReference type="Proteomes" id="UP001595880"/>
    </source>
</evidence>
<keyword evidence="1 3" id="KW-0378">Hydrolase</keyword>
<evidence type="ECO:0000259" key="2">
    <source>
        <dbReference type="PROSITE" id="PS51746"/>
    </source>
</evidence>
<reference evidence="4" key="1">
    <citation type="journal article" date="2019" name="Int. J. Syst. Evol. Microbiol.">
        <title>The Global Catalogue of Microorganisms (GCM) 10K type strain sequencing project: providing services to taxonomists for standard genome sequencing and annotation.</title>
        <authorList>
            <consortium name="The Broad Institute Genomics Platform"/>
            <consortium name="The Broad Institute Genome Sequencing Center for Infectious Disease"/>
            <person name="Wu L."/>
            <person name="Ma J."/>
        </authorList>
    </citation>
    <scope>NUCLEOTIDE SEQUENCE [LARGE SCALE GENOMIC DNA]</scope>
    <source>
        <strain evidence="4">KACC 14058</strain>
    </source>
</reference>
<dbReference type="Proteomes" id="UP001595880">
    <property type="component" value="Unassembled WGS sequence"/>
</dbReference>
<dbReference type="SUPFAM" id="SSF101215">
    <property type="entry name" value="KaiA/RbsU domain"/>
    <property type="match status" value="1"/>
</dbReference>
<name>A0ABV8VVG2_9BACI</name>
<dbReference type="Gene3D" id="1.10.1240.30">
    <property type="entry name" value="KaiA/RbsU domain"/>
    <property type="match status" value="1"/>
</dbReference>
<dbReference type="InterPro" id="IPR052016">
    <property type="entry name" value="Bact_Sigma-Reg"/>
</dbReference>
<dbReference type="SMART" id="SM00331">
    <property type="entry name" value="PP2C_SIG"/>
    <property type="match status" value="1"/>
</dbReference>